<name>A0ABQ1VBW5_9BACT</name>
<keyword evidence="2" id="KW-1185">Reference proteome</keyword>
<evidence type="ECO:0000313" key="2">
    <source>
        <dbReference type="Proteomes" id="UP000647339"/>
    </source>
</evidence>
<sequence length="60" mass="7239">MKNESRKKHPLIYSNCEEYSFIEYEGVRFEDPEQKKGFEVKTLSQKVCKLKFQFVRFSLA</sequence>
<organism evidence="1 2">
    <name type="scientific">Echinicola rosea</name>
    <dbReference type="NCBI Taxonomy" id="1807691"/>
    <lineage>
        <taxon>Bacteria</taxon>
        <taxon>Pseudomonadati</taxon>
        <taxon>Bacteroidota</taxon>
        <taxon>Cytophagia</taxon>
        <taxon>Cytophagales</taxon>
        <taxon>Cyclobacteriaceae</taxon>
        <taxon>Echinicola</taxon>
    </lineage>
</organism>
<protein>
    <submittedName>
        <fullName evidence="1">Uncharacterized protein</fullName>
    </submittedName>
</protein>
<reference evidence="2" key="1">
    <citation type="journal article" date="2019" name="Int. J. Syst. Evol. Microbiol.">
        <title>The Global Catalogue of Microorganisms (GCM) 10K type strain sequencing project: providing services to taxonomists for standard genome sequencing and annotation.</title>
        <authorList>
            <consortium name="The Broad Institute Genomics Platform"/>
            <consortium name="The Broad Institute Genome Sequencing Center for Infectious Disease"/>
            <person name="Wu L."/>
            <person name="Ma J."/>
        </authorList>
    </citation>
    <scope>NUCLEOTIDE SEQUENCE [LARGE SCALE GENOMIC DNA]</scope>
    <source>
        <strain evidence="2">CGMCC 1.15407</strain>
    </source>
</reference>
<gene>
    <name evidence="1" type="ORF">GCM10011339_42890</name>
</gene>
<accession>A0ABQ1VBW5</accession>
<evidence type="ECO:0000313" key="1">
    <source>
        <dbReference type="EMBL" id="GGF49721.1"/>
    </source>
</evidence>
<dbReference type="Proteomes" id="UP000647339">
    <property type="component" value="Unassembled WGS sequence"/>
</dbReference>
<dbReference type="EMBL" id="BMIU01000033">
    <property type="protein sequence ID" value="GGF49721.1"/>
    <property type="molecule type" value="Genomic_DNA"/>
</dbReference>
<proteinExistence type="predicted"/>
<comment type="caution">
    <text evidence="1">The sequence shown here is derived from an EMBL/GenBank/DDBJ whole genome shotgun (WGS) entry which is preliminary data.</text>
</comment>